<evidence type="ECO:0000256" key="8">
    <source>
        <dbReference type="PIRSR" id="PIRSR000862-1"/>
    </source>
</evidence>
<protein>
    <recommendedName>
        <fullName evidence="7">Lipase</fullName>
    </recommendedName>
</protein>
<dbReference type="Gene3D" id="3.40.50.1820">
    <property type="entry name" value="alpha/beta hydrolase"/>
    <property type="match status" value="1"/>
</dbReference>
<dbReference type="InterPro" id="IPR006693">
    <property type="entry name" value="AB_hydrolase_lipase"/>
</dbReference>
<evidence type="ECO:0000256" key="6">
    <source>
        <dbReference type="ARBA" id="ARBA00023180"/>
    </source>
</evidence>
<evidence type="ECO:0000256" key="5">
    <source>
        <dbReference type="ARBA" id="ARBA00023098"/>
    </source>
</evidence>
<comment type="similarity">
    <text evidence="1 7">Belongs to the AB hydrolase superfamily. Lipase family.</text>
</comment>
<keyword evidence="5" id="KW-0443">Lipid metabolism</keyword>
<evidence type="ECO:0000313" key="11">
    <source>
        <dbReference type="EMBL" id="CAK1599471.1"/>
    </source>
</evidence>
<keyword evidence="2 9" id="KW-0732">Signal</keyword>
<evidence type="ECO:0000313" key="12">
    <source>
        <dbReference type="Proteomes" id="UP001314205"/>
    </source>
</evidence>
<accession>A0AAV1LVG8</accession>
<evidence type="ECO:0000256" key="2">
    <source>
        <dbReference type="ARBA" id="ARBA00022729"/>
    </source>
</evidence>
<comment type="caution">
    <text evidence="11">The sequence shown here is derived from an EMBL/GenBank/DDBJ whole genome shotgun (WGS) entry which is preliminary data.</text>
</comment>
<dbReference type="EMBL" id="CAVLGL010000115">
    <property type="protein sequence ID" value="CAK1599471.1"/>
    <property type="molecule type" value="Genomic_DNA"/>
</dbReference>
<proteinExistence type="inferred from homology"/>
<feature type="signal peptide" evidence="9">
    <location>
        <begin position="1"/>
        <end position="17"/>
    </location>
</feature>
<evidence type="ECO:0000256" key="9">
    <source>
        <dbReference type="SAM" id="SignalP"/>
    </source>
</evidence>
<name>A0AAV1LVG8_9NEOP</name>
<dbReference type="AlphaFoldDB" id="A0AAV1LVG8"/>
<keyword evidence="6" id="KW-0325">Glycoprotein</keyword>
<evidence type="ECO:0000259" key="10">
    <source>
        <dbReference type="Pfam" id="PF04083"/>
    </source>
</evidence>
<dbReference type="GO" id="GO:0016042">
    <property type="term" value="P:lipid catabolic process"/>
    <property type="evidence" value="ECO:0007669"/>
    <property type="project" value="UniProtKB-KW"/>
</dbReference>
<gene>
    <name evidence="11" type="ORF">PARMNEM_LOCUS18347</name>
</gene>
<dbReference type="Proteomes" id="UP001314205">
    <property type="component" value="Unassembled WGS sequence"/>
</dbReference>
<evidence type="ECO:0000256" key="3">
    <source>
        <dbReference type="ARBA" id="ARBA00022801"/>
    </source>
</evidence>
<feature type="chain" id="PRO_5043830426" description="Lipase" evidence="9">
    <location>
        <begin position="18"/>
        <end position="414"/>
    </location>
</feature>
<dbReference type="PANTHER" id="PTHR11005">
    <property type="entry name" value="LYSOSOMAL ACID LIPASE-RELATED"/>
    <property type="match status" value="1"/>
</dbReference>
<sequence length="414" mass="47428">MKKVIFFILCLQEVCRASLLRQKTLLTYSLPENRHLKRALGYTEDTYLNFTELATKYRYSSEEHTVITEDGYVLKVFRILSKCKSFSASLPIILMHGLYDSSDLWILSGPQTGLGYILANNCYDVWVPNHRGNWYSRKHLTLDPNKDIEFWNFSFDEHGYFDIPAIIDYVTEVTNKSKLFYVGHSQGTTDYFVAMSLRPEYNNKIQLSFHLAPIAWMKNIISPIPKSIAEITNEIKVILDFLGIGEVFARRQLSHIILEFFCQYVPQLVCGTGLAITTGFLKGSVSSRILAVAFGHLFAGSSGKTFAHFGQLIQSKNFQRYDEGKIGNLKKYGMEMPPQYNISKIVSPVILICGQNDWVSSLRDVDELSSRLGNLIETYVVPKPTWSHNNYLWDLEAPKLVFKKILDYLRRSGT</sequence>
<dbReference type="SUPFAM" id="SSF53474">
    <property type="entry name" value="alpha/beta-Hydrolases"/>
    <property type="match status" value="1"/>
</dbReference>
<keyword evidence="4 7" id="KW-0442">Lipid degradation</keyword>
<keyword evidence="3 7" id="KW-0378">Hydrolase</keyword>
<dbReference type="InterPro" id="IPR025483">
    <property type="entry name" value="Lipase_euk"/>
</dbReference>
<keyword evidence="12" id="KW-1185">Reference proteome</keyword>
<reference evidence="11 12" key="1">
    <citation type="submission" date="2023-11" db="EMBL/GenBank/DDBJ databases">
        <authorList>
            <person name="Hedman E."/>
            <person name="Englund M."/>
            <person name="Stromberg M."/>
            <person name="Nyberg Akerstrom W."/>
            <person name="Nylinder S."/>
            <person name="Jareborg N."/>
            <person name="Kallberg Y."/>
            <person name="Kronander E."/>
        </authorList>
    </citation>
    <scope>NUCLEOTIDE SEQUENCE [LARGE SCALE GENOMIC DNA]</scope>
</reference>
<dbReference type="FunFam" id="3.40.50.1820:FF:000057">
    <property type="entry name" value="Lipase"/>
    <property type="match status" value="1"/>
</dbReference>
<feature type="active site" description="Charge relay system" evidence="8">
    <location>
        <position position="388"/>
    </location>
</feature>
<dbReference type="InterPro" id="IPR029058">
    <property type="entry name" value="AB_hydrolase_fold"/>
</dbReference>
<feature type="domain" description="Partial AB-hydrolase lipase" evidence="10">
    <location>
        <begin position="51"/>
        <end position="108"/>
    </location>
</feature>
<evidence type="ECO:0000256" key="1">
    <source>
        <dbReference type="ARBA" id="ARBA00010701"/>
    </source>
</evidence>
<dbReference type="PIRSF" id="PIRSF000862">
    <property type="entry name" value="Steryl_ester_lip"/>
    <property type="match status" value="1"/>
</dbReference>
<evidence type="ECO:0000256" key="7">
    <source>
        <dbReference type="PIRNR" id="PIRNR000862"/>
    </source>
</evidence>
<organism evidence="11 12">
    <name type="scientific">Parnassius mnemosyne</name>
    <name type="common">clouded apollo</name>
    <dbReference type="NCBI Taxonomy" id="213953"/>
    <lineage>
        <taxon>Eukaryota</taxon>
        <taxon>Metazoa</taxon>
        <taxon>Ecdysozoa</taxon>
        <taxon>Arthropoda</taxon>
        <taxon>Hexapoda</taxon>
        <taxon>Insecta</taxon>
        <taxon>Pterygota</taxon>
        <taxon>Neoptera</taxon>
        <taxon>Endopterygota</taxon>
        <taxon>Lepidoptera</taxon>
        <taxon>Glossata</taxon>
        <taxon>Ditrysia</taxon>
        <taxon>Papilionoidea</taxon>
        <taxon>Papilionidae</taxon>
        <taxon>Parnassiinae</taxon>
        <taxon>Parnassini</taxon>
        <taxon>Parnassius</taxon>
        <taxon>Driopa</taxon>
    </lineage>
</organism>
<feature type="active site" description="Nucleophile" evidence="8">
    <location>
        <position position="185"/>
    </location>
</feature>
<dbReference type="GO" id="GO:0016788">
    <property type="term" value="F:hydrolase activity, acting on ester bonds"/>
    <property type="evidence" value="ECO:0007669"/>
    <property type="project" value="InterPro"/>
</dbReference>
<feature type="active site" description="Charge relay system" evidence="8">
    <location>
        <position position="357"/>
    </location>
</feature>
<evidence type="ECO:0000256" key="4">
    <source>
        <dbReference type="ARBA" id="ARBA00022963"/>
    </source>
</evidence>
<dbReference type="Pfam" id="PF04083">
    <property type="entry name" value="Abhydro_lipase"/>
    <property type="match status" value="1"/>
</dbReference>